<evidence type="ECO:0000313" key="2">
    <source>
        <dbReference type="EMBL" id="KAL2796142.1"/>
    </source>
</evidence>
<protein>
    <recommendedName>
        <fullName evidence="4">Fe2OG dioxygenase domain-containing protein</fullName>
    </recommendedName>
</protein>
<feature type="region of interest" description="Disordered" evidence="1">
    <location>
        <begin position="829"/>
        <end position="883"/>
    </location>
</feature>
<dbReference type="EMBL" id="JBFTWV010000028">
    <property type="protein sequence ID" value="KAL2796142.1"/>
    <property type="molecule type" value="Genomic_DNA"/>
</dbReference>
<feature type="compositionally biased region" description="Acidic residues" evidence="1">
    <location>
        <begin position="831"/>
        <end position="843"/>
    </location>
</feature>
<comment type="caution">
    <text evidence="2">The sequence shown here is derived from an EMBL/GenBank/DDBJ whole genome shotgun (WGS) entry which is preliminary data.</text>
</comment>
<feature type="compositionally biased region" description="Basic residues" evidence="1">
    <location>
        <begin position="1"/>
        <end position="11"/>
    </location>
</feature>
<feature type="region of interest" description="Disordered" evidence="1">
    <location>
        <begin position="607"/>
        <end position="631"/>
    </location>
</feature>
<organism evidence="2 3">
    <name type="scientific">Aspergillus keveii</name>
    <dbReference type="NCBI Taxonomy" id="714993"/>
    <lineage>
        <taxon>Eukaryota</taxon>
        <taxon>Fungi</taxon>
        <taxon>Dikarya</taxon>
        <taxon>Ascomycota</taxon>
        <taxon>Pezizomycotina</taxon>
        <taxon>Eurotiomycetes</taxon>
        <taxon>Eurotiomycetidae</taxon>
        <taxon>Eurotiales</taxon>
        <taxon>Aspergillaceae</taxon>
        <taxon>Aspergillus</taxon>
        <taxon>Aspergillus subgen. Nidulantes</taxon>
    </lineage>
</organism>
<evidence type="ECO:0008006" key="4">
    <source>
        <dbReference type="Google" id="ProtNLM"/>
    </source>
</evidence>
<dbReference type="Proteomes" id="UP001610563">
    <property type="component" value="Unassembled WGS sequence"/>
</dbReference>
<reference evidence="2 3" key="1">
    <citation type="submission" date="2024-07" db="EMBL/GenBank/DDBJ databases">
        <title>Section-level genome sequencing and comparative genomics of Aspergillus sections Usti and Cavernicolus.</title>
        <authorList>
            <consortium name="Lawrence Berkeley National Laboratory"/>
            <person name="Nybo J.L."/>
            <person name="Vesth T.C."/>
            <person name="Theobald S."/>
            <person name="Frisvad J.C."/>
            <person name="Larsen T.O."/>
            <person name="Kjaerboelling I."/>
            <person name="Rothschild-Mancinelli K."/>
            <person name="Lyhne E.K."/>
            <person name="Kogle M.E."/>
            <person name="Barry K."/>
            <person name="Clum A."/>
            <person name="Na H."/>
            <person name="Ledsgaard L."/>
            <person name="Lin J."/>
            <person name="Lipzen A."/>
            <person name="Kuo A."/>
            <person name="Riley R."/>
            <person name="Mondo S."/>
            <person name="Labutti K."/>
            <person name="Haridas S."/>
            <person name="Pangalinan J."/>
            <person name="Salamov A.A."/>
            <person name="Simmons B.A."/>
            <person name="Magnuson J.K."/>
            <person name="Chen J."/>
            <person name="Drula E."/>
            <person name="Henrissat B."/>
            <person name="Wiebenga A."/>
            <person name="Lubbers R.J."/>
            <person name="Gomes A.C."/>
            <person name="Makela M.R."/>
            <person name="Stajich J."/>
            <person name="Grigoriev I.V."/>
            <person name="Mortensen U.H."/>
            <person name="De Vries R.P."/>
            <person name="Baker S.E."/>
            <person name="Andersen M.R."/>
        </authorList>
    </citation>
    <scope>NUCLEOTIDE SEQUENCE [LARGE SCALE GENOMIC DNA]</scope>
    <source>
        <strain evidence="2 3">CBS 209.92</strain>
    </source>
</reference>
<gene>
    <name evidence="2" type="ORF">BJX66DRAFT_300150</name>
</gene>
<accession>A0ABR4GAU1</accession>
<proteinExistence type="predicted"/>
<keyword evidence="3" id="KW-1185">Reference proteome</keyword>
<evidence type="ECO:0000313" key="3">
    <source>
        <dbReference type="Proteomes" id="UP001610563"/>
    </source>
</evidence>
<feature type="region of interest" description="Disordered" evidence="1">
    <location>
        <begin position="1"/>
        <end position="29"/>
    </location>
</feature>
<feature type="compositionally biased region" description="Low complexity" evidence="1">
    <location>
        <begin position="872"/>
        <end position="883"/>
    </location>
</feature>
<sequence>MDQPSTKRKRQLSPDIQDNPLQKRDQWEEVSCAETEKRTEQVSRGFLGPCAKWCTLLDDGTYTIDETIIRNHLTLETRNDPRLIRDIVSGYAMGGAISPLIFEHASDEDRESVWYRSLPYLEGLIADGDVGRERFRDLSQKRKWIVAVGVRDLHLAAWKDHADEREEDILHGMVEIIEQPIEAASIDGMQVSCCPTVSHKVLRLIEDLDQKIDVQNVPFFAQILEVPRLFAVYMDPLELSYHNFENIVPLDRWMEAHGGDLKLSLTPPKQPSFFHDVLTCTLNGQSASLLKELSSLDLYTKPLNKDTRGGQRFIFHSTLLSKALTRAIHNSSILANLAGGSLASTFEFVNYVFRCNRFSPGDTRFTNHLDTPYYDSQRSHVSKYTLLIYLSSGTGNPALRVDTVDMHEIEEFTCVLFDQRLHHEGQPFLSRDKVFLRTELIFRDDTLVHDSRIAPLFSTACYLTGQDVFGEELGRYAHACFERANSLHWALEQNASDPAEAQEPLYLHKTFRNAQFITNGYDYYFKRTTDPWTSMAPADCAILAVLDYLNCKITTRSFRTLCETKPLRAKLSSTADIWPLFDPDDKQIPSTSSRPAISRLTPADITPLIRTHPNEPFTPRPDPSAHPDDDPESYPPCCPFHCWQTFDAWRDPDVRTDYRKCWKYTRTRLFGAPLVILGHEVFINESQILIQGDKIYILRDAALGLDASRGAGFGSAGSNNQNKDDNSAPLPRPRLPSLNFAACWADCLPSITITVDGEVQTPELLIPPIMFHEFEDGWHLVLDLFRNDWMVAVDEDKVVPLPVITNDIPEEGYVGEFWDRVEVGSDGVREMEEDGDGDGDDGWGDFVWPDIDEGEGGSEEGSGGAGSDSDSDVGASSVSSVTI</sequence>
<evidence type="ECO:0000256" key="1">
    <source>
        <dbReference type="SAM" id="MobiDB-lite"/>
    </source>
</evidence>
<name>A0ABR4GAU1_9EURO</name>